<feature type="binding site" evidence="6">
    <location>
        <begin position="29"/>
        <end position="34"/>
    </location>
    <ligand>
        <name>ATP</name>
        <dbReference type="ChEBI" id="CHEBI:30616"/>
    </ligand>
</feature>
<evidence type="ECO:0000313" key="8">
    <source>
        <dbReference type="EMBL" id="MEA0970528.1"/>
    </source>
</evidence>
<comment type="subcellular location">
    <subcellularLocation>
        <location evidence="6">Cytoplasm</location>
    </subcellularLocation>
</comment>
<dbReference type="InterPro" id="IPR012094">
    <property type="entry name" value="tRNA_Ile_lys_synt"/>
</dbReference>
<comment type="caution">
    <text evidence="8">The sequence shown here is derived from an EMBL/GenBank/DDBJ whole genome shotgun (WGS) entry which is preliminary data.</text>
</comment>
<evidence type="ECO:0000256" key="6">
    <source>
        <dbReference type="HAMAP-Rule" id="MF_01161"/>
    </source>
</evidence>
<organism evidence="8 9">
    <name type="scientific">Candidatus Megaera venefica</name>
    <dbReference type="NCBI Taxonomy" id="2055910"/>
    <lineage>
        <taxon>Bacteria</taxon>
        <taxon>Pseudomonadati</taxon>
        <taxon>Pseudomonadota</taxon>
        <taxon>Alphaproteobacteria</taxon>
        <taxon>Rickettsiales</taxon>
        <taxon>Rickettsiaceae</taxon>
        <taxon>Candidatus Megaera</taxon>
    </lineage>
</organism>
<dbReference type="PANTHER" id="PTHR43033:SF1">
    <property type="entry name" value="TRNA(ILE)-LYSIDINE SYNTHASE-RELATED"/>
    <property type="match status" value="1"/>
</dbReference>
<reference evidence="8 9" key="1">
    <citation type="submission" date="2023-03" db="EMBL/GenBank/DDBJ databases">
        <title>Host association and intracellularity evolved multiple times independently in the Rickettsiales.</title>
        <authorList>
            <person name="Castelli M."/>
            <person name="Nardi T."/>
            <person name="Gammuto L."/>
            <person name="Bellinzona G."/>
            <person name="Sabaneyeva E."/>
            <person name="Potekhin A."/>
            <person name="Serra V."/>
            <person name="Petroni G."/>
            <person name="Sassera D."/>
        </authorList>
    </citation>
    <scope>NUCLEOTIDE SEQUENCE [LARGE SCALE GENOMIC DNA]</scope>
    <source>
        <strain evidence="8 9">Sr 2-6</strain>
    </source>
</reference>
<name>A0ABU5NBG8_9RICK</name>
<keyword evidence="2 6" id="KW-0819">tRNA processing</keyword>
<dbReference type="EMBL" id="JARJFB010000024">
    <property type="protein sequence ID" value="MEA0970528.1"/>
    <property type="molecule type" value="Genomic_DNA"/>
</dbReference>
<gene>
    <name evidence="6" type="primary">tilS</name>
    <name evidence="8" type="ORF">Megvenef_00494</name>
</gene>
<evidence type="ECO:0000313" key="9">
    <source>
        <dbReference type="Proteomes" id="UP001291687"/>
    </source>
</evidence>
<evidence type="ECO:0000256" key="1">
    <source>
        <dbReference type="ARBA" id="ARBA00022598"/>
    </source>
</evidence>
<evidence type="ECO:0000256" key="2">
    <source>
        <dbReference type="ARBA" id="ARBA00022694"/>
    </source>
</evidence>
<dbReference type="SUPFAM" id="SSF52402">
    <property type="entry name" value="Adenine nucleotide alpha hydrolases-like"/>
    <property type="match status" value="1"/>
</dbReference>
<dbReference type="EC" id="6.3.4.19" evidence="6"/>
<sequence length="245" mass="27608">MQKRFDKSINPLLSEISEATSNGVALSVSGGSDSIALLHLTSTWAKSRKIRLVVFSVNHNLRPESSEEIEFVKIAASGLGHEFYELSWDNGGNKVAIQERARDARYSMISKKCHEFGINILLTAHHLDDMLETYLMRKNKKSSILGLSYSNSFFYNNTQVIRPLSSFLKSELIDYLNSLNIKWLEDSSNLLAFPTCLFNEALLKVFLGNGKFPSICASIICRTSLSCHFTTPLNMYFIFPSAFIK</sequence>
<dbReference type="Proteomes" id="UP001291687">
    <property type="component" value="Unassembled WGS sequence"/>
</dbReference>
<evidence type="ECO:0000259" key="7">
    <source>
        <dbReference type="Pfam" id="PF01171"/>
    </source>
</evidence>
<dbReference type="InterPro" id="IPR014729">
    <property type="entry name" value="Rossmann-like_a/b/a_fold"/>
</dbReference>
<keyword evidence="6" id="KW-0963">Cytoplasm</keyword>
<protein>
    <recommendedName>
        <fullName evidence="6">tRNA(Ile)-lysidine synthase</fullName>
        <ecNumber evidence="6">6.3.4.19</ecNumber>
    </recommendedName>
    <alternativeName>
        <fullName evidence="6">tRNA(Ile)-2-lysyl-cytidine synthase</fullName>
    </alternativeName>
    <alternativeName>
        <fullName evidence="6">tRNA(Ile)-lysidine synthetase</fullName>
    </alternativeName>
</protein>
<dbReference type="Pfam" id="PF01171">
    <property type="entry name" value="ATP_bind_3"/>
    <property type="match status" value="1"/>
</dbReference>
<evidence type="ECO:0000256" key="5">
    <source>
        <dbReference type="ARBA" id="ARBA00048539"/>
    </source>
</evidence>
<keyword evidence="4 6" id="KW-0067">ATP-binding</keyword>
<dbReference type="HAMAP" id="MF_01161">
    <property type="entry name" value="tRNA_Ile_lys_synt"/>
    <property type="match status" value="1"/>
</dbReference>
<dbReference type="PANTHER" id="PTHR43033">
    <property type="entry name" value="TRNA(ILE)-LYSIDINE SYNTHASE-RELATED"/>
    <property type="match status" value="1"/>
</dbReference>
<comment type="function">
    <text evidence="6">Ligates lysine onto the cytidine present at position 34 of the AUA codon-specific tRNA(Ile) that contains the anticodon CAU, in an ATP-dependent manner. Cytidine is converted to lysidine, thus changing the amino acid specificity of the tRNA from methionine to isoleucine.</text>
</comment>
<comment type="catalytic activity">
    <reaction evidence="5 6">
        <text>cytidine(34) in tRNA(Ile2) + L-lysine + ATP = lysidine(34) in tRNA(Ile2) + AMP + diphosphate + H(+)</text>
        <dbReference type="Rhea" id="RHEA:43744"/>
        <dbReference type="Rhea" id="RHEA-COMP:10625"/>
        <dbReference type="Rhea" id="RHEA-COMP:10670"/>
        <dbReference type="ChEBI" id="CHEBI:15378"/>
        <dbReference type="ChEBI" id="CHEBI:30616"/>
        <dbReference type="ChEBI" id="CHEBI:32551"/>
        <dbReference type="ChEBI" id="CHEBI:33019"/>
        <dbReference type="ChEBI" id="CHEBI:82748"/>
        <dbReference type="ChEBI" id="CHEBI:83665"/>
        <dbReference type="ChEBI" id="CHEBI:456215"/>
        <dbReference type="EC" id="6.3.4.19"/>
    </reaction>
</comment>
<accession>A0ABU5NBG8</accession>
<feature type="domain" description="tRNA(Ile)-lysidine/2-thiocytidine synthase N-terminal" evidence="7">
    <location>
        <begin position="24"/>
        <end position="189"/>
    </location>
</feature>
<dbReference type="InterPro" id="IPR012795">
    <property type="entry name" value="tRNA_Ile_lys_synt_N"/>
</dbReference>
<dbReference type="InterPro" id="IPR011063">
    <property type="entry name" value="TilS/TtcA_N"/>
</dbReference>
<comment type="similarity">
    <text evidence="6">Belongs to the tRNA(Ile)-lysidine synthase family.</text>
</comment>
<evidence type="ECO:0000256" key="3">
    <source>
        <dbReference type="ARBA" id="ARBA00022741"/>
    </source>
</evidence>
<keyword evidence="1 6" id="KW-0436">Ligase</keyword>
<dbReference type="Gene3D" id="3.40.50.620">
    <property type="entry name" value="HUPs"/>
    <property type="match status" value="1"/>
</dbReference>
<proteinExistence type="inferred from homology"/>
<comment type="domain">
    <text evidence="6">The N-terminal region contains the highly conserved SGGXDS motif, predicted to be a P-loop motif involved in ATP binding.</text>
</comment>
<evidence type="ECO:0000256" key="4">
    <source>
        <dbReference type="ARBA" id="ARBA00022840"/>
    </source>
</evidence>
<dbReference type="CDD" id="cd01992">
    <property type="entry name" value="TilS_N"/>
    <property type="match status" value="1"/>
</dbReference>
<keyword evidence="9" id="KW-1185">Reference proteome</keyword>
<dbReference type="NCBIfam" id="TIGR02432">
    <property type="entry name" value="lysidine_TilS_N"/>
    <property type="match status" value="1"/>
</dbReference>
<keyword evidence="3 6" id="KW-0547">Nucleotide-binding</keyword>